<protein>
    <submittedName>
        <fullName evidence="1">DUF2251 domain-containing protein</fullName>
    </submittedName>
</protein>
<organism evidence="1 2">
    <name type="scientific">Scleromatobacter humisilvae</name>
    <dbReference type="NCBI Taxonomy" id="2897159"/>
    <lineage>
        <taxon>Bacteria</taxon>
        <taxon>Pseudomonadati</taxon>
        <taxon>Pseudomonadota</taxon>
        <taxon>Betaproteobacteria</taxon>
        <taxon>Burkholderiales</taxon>
        <taxon>Sphaerotilaceae</taxon>
        <taxon>Scleromatobacter</taxon>
    </lineage>
</organism>
<keyword evidence="2" id="KW-1185">Reference proteome</keyword>
<evidence type="ECO:0000313" key="1">
    <source>
        <dbReference type="EMBL" id="MCK9689146.1"/>
    </source>
</evidence>
<dbReference type="Pfam" id="PF10008">
    <property type="entry name" value="DUF2251"/>
    <property type="match status" value="1"/>
</dbReference>
<sequence>MPLKIVARETLHVGQPLVVDGDSPIGRYSTVFEDDGNTAYFYAIDTDVEDGTPIQDALHVYNVANVTDADRPSTLEIGWSEDGLKALLLINDQPHAAFDFIRRQGWCQTGFPPGASRTSGWSPASRDWNDEVEVLFD</sequence>
<dbReference type="RefSeq" id="WP_275685192.1">
    <property type="nucleotide sequence ID" value="NZ_JAJLJH010000012.1"/>
</dbReference>
<name>A0A9X2C2T6_9BURK</name>
<reference evidence="1" key="1">
    <citation type="submission" date="2021-11" db="EMBL/GenBank/DDBJ databases">
        <title>BS-T2-15 a new species belonging to the Comamonadaceae family isolated from the soil of a French oak forest.</title>
        <authorList>
            <person name="Mieszkin S."/>
            <person name="Alain K."/>
        </authorList>
    </citation>
    <scope>NUCLEOTIDE SEQUENCE</scope>
    <source>
        <strain evidence="1">BS-T2-15</strain>
    </source>
</reference>
<dbReference type="EMBL" id="JAJLJH010000012">
    <property type="protein sequence ID" value="MCK9689146.1"/>
    <property type="molecule type" value="Genomic_DNA"/>
</dbReference>
<dbReference type="InterPro" id="IPR014449">
    <property type="entry name" value="UCP007050_HI0931"/>
</dbReference>
<proteinExistence type="predicted"/>
<comment type="caution">
    <text evidence="1">The sequence shown here is derived from an EMBL/GenBank/DDBJ whole genome shotgun (WGS) entry which is preliminary data.</text>
</comment>
<gene>
    <name evidence="1" type="ORF">LPC04_25805</name>
</gene>
<evidence type="ECO:0000313" key="2">
    <source>
        <dbReference type="Proteomes" id="UP001139353"/>
    </source>
</evidence>
<accession>A0A9X2C2T6</accession>
<dbReference type="AlphaFoldDB" id="A0A9X2C2T6"/>
<dbReference type="Proteomes" id="UP001139353">
    <property type="component" value="Unassembled WGS sequence"/>
</dbReference>